<comment type="caution">
    <text evidence="2">The sequence shown here is derived from an EMBL/GenBank/DDBJ whole genome shotgun (WGS) entry which is preliminary data.</text>
</comment>
<accession>A0A5A7QZ68</accession>
<reference evidence="3" key="1">
    <citation type="journal article" date="2019" name="Curr. Biol.">
        <title>Genome Sequence of Striga asiatica Provides Insight into the Evolution of Plant Parasitism.</title>
        <authorList>
            <person name="Yoshida S."/>
            <person name="Kim S."/>
            <person name="Wafula E.K."/>
            <person name="Tanskanen J."/>
            <person name="Kim Y.M."/>
            <person name="Honaas L."/>
            <person name="Yang Z."/>
            <person name="Spallek T."/>
            <person name="Conn C.E."/>
            <person name="Ichihashi Y."/>
            <person name="Cheong K."/>
            <person name="Cui S."/>
            <person name="Der J.P."/>
            <person name="Gundlach H."/>
            <person name="Jiao Y."/>
            <person name="Hori C."/>
            <person name="Ishida J.K."/>
            <person name="Kasahara H."/>
            <person name="Kiba T."/>
            <person name="Kim M.S."/>
            <person name="Koo N."/>
            <person name="Laohavisit A."/>
            <person name="Lee Y.H."/>
            <person name="Lumba S."/>
            <person name="McCourt P."/>
            <person name="Mortimer J.C."/>
            <person name="Mutuku J.M."/>
            <person name="Nomura T."/>
            <person name="Sasaki-Sekimoto Y."/>
            <person name="Seto Y."/>
            <person name="Wang Y."/>
            <person name="Wakatake T."/>
            <person name="Sakakibara H."/>
            <person name="Demura T."/>
            <person name="Yamaguchi S."/>
            <person name="Yoneyama K."/>
            <person name="Manabe R.I."/>
            <person name="Nelson D.C."/>
            <person name="Schulman A.H."/>
            <person name="Timko M.P."/>
            <person name="dePamphilis C.W."/>
            <person name="Choi D."/>
            <person name="Shirasu K."/>
        </authorList>
    </citation>
    <scope>NUCLEOTIDE SEQUENCE [LARGE SCALE GENOMIC DNA]</scope>
    <source>
        <strain evidence="3">cv. UVA1</strain>
    </source>
</reference>
<dbReference type="AlphaFoldDB" id="A0A5A7QZ68"/>
<feature type="region of interest" description="Disordered" evidence="1">
    <location>
        <begin position="47"/>
        <end position="96"/>
    </location>
</feature>
<dbReference type="Proteomes" id="UP000325081">
    <property type="component" value="Unassembled WGS sequence"/>
</dbReference>
<organism evidence="2 3">
    <name type="scientific">Striga asiatica</name>
    <name type="common">Asiatic witchweed</name>
    <name type="synonym">Buchnera asiatica</name>
    <dbReference type="NCBI Taxonomy" id="4170"/>
    <lineage>
        <taxon>Eukaryota</taxon>
        <taxon>Viridiplantae</taxon>
        <taxon>Streptophyta</taxon>
        <taxon>Embryophyta</taxon>
        <taxon>Tracheophyta</taxon>
        <taxon>Spermatophyta</taxon>
        <taxon>Magnoliopsida</taxon>
        <taxon>eudicotyledons</taxon>
        <taxon>Gunneridae</taxon>
        <taxon>Pentapetalae</taxon>
        <taxon>asterids</taxon>
        <taxon>lamiids</taxon>
        <taxon>Lamiales</taxon>
        <taxon>Orobanchaceae</taxon>
        <taxon>Buchnereae</taxon>
        <taxon>Striga</taxon>
    </lineage>
</organism>
<keyword evidence="3" id="KW-1185">Reference proteome</keyword>
<gene>
    <name evidence="2" type="ORF">STAS_26976</name>
</gene>
<evidence type="ECO:0000256" key="1">
    <source>
        <dbReference type="SAM" id="MobiDB-lite"/>
    </source>
</evidence>
<evidence type="ECO:0000313" key="3">
    <source>
        <dbReference type="Proteomes" id="UP000325081"/>
    </source>
</evidence>
<name>A0A5A7QZ68_STRAF</name>
<proteinExistence type="predicted"/>
<sequence>MYLEYQIFQLDLYVYRALLAVGIGLLDGDRNSDADLRRRERLPVDIPLENPAESPLSEHRVRPEVPGGAPQLRQREHLQVRRHNLPARRNRPSAASLIHRRRSAAAVAVG</sequence>
<dbReference type="EMBL" id="BKCP01008737">
    <property type="protein sequence ID" value="GER49717.1"/>
    <property type="molecule type" value="Genomic_DNA"/>
</dbReference>
<evidence type="ECO:0000313" key="2">
    <source>
        <dbReference type="EMBL" id="GER49717.1"/>
    </source>
</evidence>
<protein>
    <submittedName>
        <fullName evidence="2">PAP/OAS1 substrate-binding domain superfamily</fullName>
    </submittedName>
</protein>
<feature type="compositionally biased region" description="Basic residues" evidence="1">
    <location>
        <begin position="80"/>
        <end position="91"/>
    </location>
</feature>